<comment type="caution">
    <text evidence="10">The sequence shown here is derived from an EMBL/GenBank/DDBJ whole genome shotgun (WGS) entry which is preliminary data.</text>
</comment>
<gene>
    <name evidence="10" type="ORF">GCM10007420_02490</name>
</gene>
<protein>
    <recommendedName>
        <fullName evidence="2">histidine kinase</fullName>
        <ecNumber evidence="2">2.7.13.3</ecNumber>
    </recommendedName>
</protein>
<dbReference type="SMART" id="SM00091">
    <property type="entry name" value="PAS"/>
    <property type="match status" value="5"/>
</dbReference>
<comment type="catalytic activity">
    <reaction evidence="1">
        <text>ATP + protein L-histidine = ADP + protein N-phospho-L-histidine.</text>
        <dbReference type="EC" id="2.7.13.3"/>
    </reaction>
</comment>
<dbReference type="PROSITE" id="PS50109">
    <property type="entry name" value="HIS_KIN"/>
    <property type="match status" value="1"/>
</dbReference>
<evidence type="ECO:0000256" key="5">
    <source>
        <dbReference type="ARBA" id="ARBA00022777"/>
    </source>
</evidence>
<dbReference type="Gene3D" id="3.30.450.20">
    <property type="entry name" value="PAS domain"/>
    <property type="match status" value="7"/>
</dbReference>
<dbReference type="PRINTS" id="PR00344">
    <property type="entry name" value="BCTRLSENSOR"/>
</dbReference>
<proteinExistence type="predicted"/>
<dbReference type="InterPro" id="IPR035965">
    <property type="entry name" value="PAS-like_dom_sf"/>
</dbReference>
<dbReference type="SUPFAM" id="SSF55785">
    <property type="entry name" value="PYP-like sensor domain (PAS domain)"/>
    <property type="match status" value="6"/>
</dbReference>
<dbReference type="InterPro" id="IPR004358">
    <property type="entry name" value="Sig_transdc_His_kin-like_C"/>
</dbReference>
<dbReference type="InterPro" id="IPR000014">
    <property type="entry name" value="PAS"/>
</dbReference>
<feature type="domain" description="PAC" evidence="9">
    <location>
        <begin position="712"/>
        <end position="765"/>
    </location>
</feature>
<evidence type="ECO:0000259" key="7">
    <source>
        <dbReference type="PROSITE" id="PS50109"/>
    </source>
</evidence>
<dbReference type="InterPro" id="IPR052162">
    <property type="entry name" value="Sensor_kinase/Photoreceptor"/>
</dbReference>
<evidence type="ECO:0000256" key="6">
    <source>
        <dbReference type="SAM" id="Coils"/>
    </source>
</evidence>
<accession>A0ABQ1XFQ0</accession>
<dbReference type="PROSITE" id="PS50112">
    <property type="entry name" value="PAS"/>
    <property type="match status" value="1"/>
</dbReference>
<dbReference type="SMART" id="SM00387">
    <property type="entry name" value="HATPase_c"/>
    <property type="match status" value="1"/>
</dbReference>
<keyword evidence="6" id="KW-0175">Coiled coil</keyword>
<evidence type="ECO:0000259" key="8">
    <source>
        <dbReference type="PROSITE" id="PS50112"/>
    </source>
</evidence>
<dbReference type="PANTHER" id="PTHR43304">
    <property type="entry name" value="PHYTOCHROME-LIKE PROTEIN CPH1"/>
    <property type="match status" value="1"/>
</dbReference>
<dbReference type="NCBIfam" id="TIGR00229">
    <property type="entry name" value="sensory_box"/>
    <property type="match status" value="1"/>
</dbReference>
<dbReference type="InterPro" id="IPR003594">
    <property type="entry name" value="HATPase_dom"/>
</dbReference>
<feature type="domain" description="PAC" evidence="9">
    <location>
        <begin position="584"/>
        <end position="636"/>
    </location>
</feature>
<evidence type="ECO:0000313" key="10">
    <source>
        <dbReference type="EMBL" id="GGG90803.1"/>
    </source>
</evidence>
<evidence type="ECO:0000256" key="2">
    <source>
        <dbReference type="ARBA" id="ARBA00012438"/>
    </source>
</evidence>
<dbReference type="Pfam" id="PF02518">
    <property type="entry name" value="HATPase_c"/>
    <property type="match status" value="1"/>
</dbReference>
<sequence length="1260" mass="139649">MVSAQMFEHAFNALPGACVLLDDDGRIVAANARFSASFSEHVGPGHGLAQLYCDPLDGLTARWKRSRNAEADEIVDTALLRGSDGEPCAVRLHIRRIQPGMRLATIEPAVDMSQREMQLRAARQRVAMAFEEHSEGAYSADFRSRRVVVSGLLERFVGPGGADQPLRLARWLSLLHPEDLARARAALKGNASGADTVISFHCRMRTREGGWVPTRHDVRVVERDGDGNPLRVTGLVHDVAADDRAEARASIERNRTRLLVDALALSTWTFDFETLNGTMTGPVNLALGAGPGTQEMNEGVLRSRLHPDDSERVYAAFMGLQFGGHYDETFRLRAESGHWLWYRSWGELEPSTDGRRRSMKAFGFWYELPHHREEIVEALDTDLAGVLDRAGLSGWSYNYAERLVTLSGPILTAIGLPEGPLTLPTDDFRARIHRGDQARVRDALAAMASTGNTHVEFRVRTEGGHWIWLSLRGGISAQTSNGKPLRASGVFAETTRRKEQERRLADSERLLSHAVSAATLGAWEVDYKAGEFLPRGEIRAMLGLDGMENWVPLSRWRDLVHPEDRSTLDRSVGGIMKSQPGESRTAEYRVMDHRTGEYVWVEARGSRLGPESHRADCAGIVLDISHRKALEQNLAHSEERLARALESAHQGTWRLNIGTGQVELSEFARLIMGLPAGHDGRLTLDEWRGLICAEDRHLCEAGVSAMIGGERLNAVYRVADGQGGWRWIEDRGAISAYNAKDEPVEAIGTLFDITARRLLELELEEREKRLNESMDAGLSAIWSIDLQTGIQSVRGRLLEWMGRKIGEDALEAADWQPIIHPDDSKLARKALAEIMAGRAAGPIDYRLRDGDSWRWVRSKGQPTAWDESGKPIRSGGVVIDITAEKQFAEALDIERERLRQIYTTTPVMLASTDPQGIILGVSEYWLSSTGHEREAVIGQPYNDFLTPASRAMMERLGGMDALIAAGGMDDIYTQMTRADGTIMDTISSATVERGPDGKPVAIHGISIDVTEKLAKDRELKRYAAELERTNRELDRFAAVASHDLQEPLRKISAFASLIKRRHQGMLDAETDRSLEFLVDAAGRMRRLIDDLLSYSRASKRPLEVRPVDMDNLMKEILAELELMASEAGAHIETSGLPVVEGDPTLLRLLLQNLVSNALKYRKGEGVSVSISATRQSTGWQFTVTDDGIGFDPRFSQKVFAPFQRLHGREEYDGTGIGLAICQQAVERHGGEIWVETAPGKGSHFHFTLPLTQPADGSRAA</sequence>
<feature type="domain" description="Histidine kinase" evidence="7">
    <location>
        <begin position="1039"/>
        <end position="1252"/>
    </location>
</feature>
<feature type="coiled-coil region" evidence="6">
    <location>
        <begin position="1012"/>
        <end position="1039"/>
    </location>
</feature>
<dbReference type="InterPro" id="IPR000700">
    <property type="entry name" value="PAS-assoc_C"/>
</dbReference>
<dbReference type="InterPro" id="IPR013655">
    <property type="entry name" value="PAS_fold_3"/>
</dbReference>
<evidence type="ECO:0000256" key="1">
    <source>
        <dbReference type="ARBA" id="ARBA00000085"/>
    </source>
</evidence>
<keyword evidence="5" id="KW-0418">Kinase</keyword>
<dbReference type="InterPro" id="IPR036890">
    <property type="entry name" value="HATPase_C_sf"/>
</dbReference>
<dbReference type="Gene3D" id="3.30.565.10">
    <property type="entry name" value="Histidine kinase-like ATPase, C-terminal domain"/>
    <property type="match status" value="1"/>
</dbReference>
<dbReference type="Proteomes" id="UP000648722">
    <property type="component" value="Unassembled WGS sequence"/>
</dbReference>
<dbReference type="CDD" id="cd00082">
    <property type="entry name" value="HisKA"/>
    <property type="match status" value="1"/>
</dbReference>
<keyword evidence="11" id="KW-1185">Reference proteome</keyword>
<dbReference type="InterPro" id="IPR036097">
    <property type="entry name" value="HisK_dim/P_sf"/>
</dbReference>
<dbReference type="SUPFAM" id="SSF55874">
    <property type="entry name" value="ATPase domain of HSP90 chaperone/DNA topoisomerase II/histidine kinase"/>
    <property type="match status" value="1"/>
</dbReference>
<dbReference type="InterPro" id="IPR013767">
    <property type="entry name" value="PAS_fold"/>
</dbReference>
<keyword evidence="4" id="KW-0808">Transferase</keyword>
<evidence type="ECO:0000256" key="3">
    <source>
        <dbReference type="ARBA" id="ARBA00022553"/>
    </source>
</evidence>
<dbReference type="SMART" id="SM00086">
    <property type="entry name" value="PAC"/>
    <property type="match status" value="6"/>
</dbReference>
<evidence type="ECO:0000313" key="11">
    <source>
        <dbReference type="Proteomes" id="UP000648722"/>
    </source>
</evidence>
<dbReference type="InterPro" id="IPR005467">
    <property type="entry name" value="His_kinase_dom"/>
</dbReference>
<dbReference type="Pfam" id="PF00512">
    <property type="entry name" value="HisKA"/>
    <property type="match status" value="1"/>
</dbReference>
<feature type="domain" description="PAC" evidence="9">
    <location>
        <begin position="969"/>
        <end position="1021"/>
    </location>
</feature>
<dbReference type="RefSeq" id="WP_188450731.1">
    <property type="nucleotide sequence ID" value="NZ_BMFS01000001.1"/>
</dbReference>
<dbReference type="Pfam" id="PF00989">
    <property type="entry name" value="PAS"/>
    <property type="match status" value="1"/>
</dbReference>
<reference evidence="11" key="1">
    <citation type="journal article" date="2019" name="Int. J. Syst. Evol. Microbiol.">
        <title>The Global Catalogue of Microorganisms (GCM) 10K type strain sequencing project: providing services to taxonomists for standard genome sequencing and annotation.</title>
        <authorList>
            <consortium name="The Broad Institute Genomics Platform"/>
            <consortium name="The Broad Institute Genome Sequencing Center for Infectious Disease"/>
            <person name="Wu L."/>
            <person name="Ma J."/>
        </authorList>
    </citation>
    <scope>NUCLEOTIDE SEQUENCE [LARGE SCALE GENOMIC DNA]</scope>
    <source>
        <strain evidence="11">CGMCC 1.12766</strain>
    </source>
</reference>
<evidence type="ECO:0000256" key="4">
    <source>
        <dbReference type="ARBA" id="ARBA00022679"/>
    </source>
</evidence>
<dbReference type="CDD" id="cd00130">
    <property type="entry name" value="PAS"/>
    <property type="match status" value="2"/>
</dbReference>
<dbReference type="Gene3D" id="1.10.287.130">
    <property type="match status" value="1"/>
</dbReference>
<feature type="domain" description="PAS" evidence="8">
    <location>
        <begin position="894"/>
        <end position="966"/>
    </location>
</feature>
<dbReference type="PANTHER" id="PTHR43304:SF1">
    <property type="entry name" value="PAC DOMAIN-CONTAINING PROTEIN"/>
    <property type="match status" value="1"/>
</dbReference>
<dbReference type="EC" id="2.7.13.3" evidence="2"/>
<feature type="domain" description="PAC" evidence="9">
    <location>
        <begin position="453"/>
        <end position="506"/>
    </location>
</feature>
<dbReference type="InterPro" id="IPR003661">
    <property type="entry name" value="HisK_dim/P_dom"/>
</dbReference>
<name>A0ABQ1XFQ0_9PROT</name>
<dbReference type="SUPFAM" id="SSF47384">
    <property type="entry name" value="Homodimeric domain of signal transducing histidine kinase"/>
    <property type="match status" value="1"/>
</dbReference>
<keyword evidence="3" id="KW-0597">Phosphoprotein</keyword>
<dbReference type="PROSITE" id="PS50113">
    <property type="entry name" value="PAC"/>
    <property type="match status" value="4"/>
</dbReference>
<dbReference type="EMBL" id="BMFS01000001">
    <property type="protein sequence ID" value="GGG90803.1"/>
    <property type="molecule type" value="Genomic_DNA"/>
</dbReference>
<dbReference type="SMART" id="SM00388">
    <property type="entry name" value="HisKA"/>
    <property type="match status" value="1"/>
</dbReference>
<dbReference type="Pfam" id="PF08447">
    <property type="entry name" value="PAS_3"/>
    <property type="match status" value="6"/>
</dbReference>
<evidence type="ECO:0000259" key="9">
    <source>
        <dbReference type="PROSITE" id="PS50113"/>
    </source>
</evidence>
<organism evidence="10 11">
    <name type="scientific">Glycocaulis albus</name>
    <dbReference type="NCBI Taxonomy" id="1382801"/>
    <lineage>
        <taxon>Bacteria</taxon>
        <taxon>Pseudomonadati</taxon>
        <taxon>Pseudomonadota</taxon>
        <taxon>Alphaproteobacteria</taxon>
        <taxon>Maricaulales</taxon>
        <taxon>Maricaulaceae</taxon>
        <taxon>Glycocaulis</taxon>
    </lineage>
</organism>
<dbReference type="InterPro" id="IPR001610">
    <property type="entry name" value="PAC"/>
</dbReference>